<feature type="transmembrane region" description="Helical" evidence="3">
    <location>
        <begin position="80"/>
        <end position="98"/>
    </location>
</feature>
<dbReference type="EMBL" id="CP003488">
    <property type="protein sequence ID" value="AFH93078.1"/>
    <property type="molecule type" value="Genomic_DNA"/>
</dbReference>
<dbReference type="Proteomes" id="UP000005012">
    <property type="component" value="Chromosome"/>
</dbReference>
<feature type="transmembrane region" description="Helical" evidence="3">
    <location>
        <begin position="31"/>
        <end position="48"/>
    </location>
</feature>
<dbReference type="PANTHER" id="PTHR30487:SF0">
    <property type="entry name" value="PREPILIN LEADER PEPTIDASE_N-METHYLTRANSFERASE-RELATED"/>
    <property type="match status" value="1"/>
</dbReference>
<keyword evidence="3" id="KW-0812">Transmembrane</keyword>
<evidence type="ECO:0000256" key="2">
    <source>
        <dbReference type="RuleBase" id="RU003793"/>
    </source>
</evidence>
<feature type="transmembrane region" description="Helical" evidence="3">
    <location>
        <begin position="104"/>
        <end position="123"/>
    </location>
</feature>
<dbReference type="HOGENOM" id="CLU_088566_0_0_6"/>
<evidence type="ECO:0000256" key="3">
    <source>
        <dbReference type="SAM" id="Phobius"/>
    </source>
</evidence>
<name>A0A140NK94_PROSM</name>
<reference evidence="6" key="2">
    <citation type="submission" date="2012-04" db="EMBL/GenBank/DDBJ databases">
        <title>Complete genome sequence of Providencia stuartii clinical isolate MRSN 2154.</title>
        <authorList>
            <person name="Clifford R.J."/>
            <person name="Hang J."/>
            <person name="Riley M.C."/>
            <person name="Onmus-Leone F."/>
            <person name="Kuschner R.A."/>
            <person name="Lesho E.P."/>
            <person name="Waterman P.E."/>
        </authorList>
    </citation>
    <scope>NUCLEOTIDE SEQUENCE [LARGE SCALE GENOMIC DNA]</scope>
    <source>
        <strain evidence="6">MRSN 2154</strain>
    </source>
</reference>
<dbReference type="InterPro" id="IPR000045">
    <property type="entry name" value="Prepilin_IV_endopep_pep"/>
</dbReference>
<dbReference type="OrthoDB" id="9789291at2"/>
<keyword evidence="3" id="KW-1133">Transmembrane helix</keyword>
<dbReference type="KEGG" id="psi:S70_06030"/>
<gene>
    <name evidence="5" type="ordered locus">S70_06030</name>
</gene>
<evidence type="ECO:0000256" key="1">
    <source>
        <dbReference type="ARBA" id="ARBA00005801"/>
    </source>
</evidence>
<evidence type="ECO:0000313" key="6">
    <source>
        <dbReference type="Proteomes" id="UP000005012"/>
    </source>
</evidence>
<dbReference type="Pfam" id="PF01478">
    <property type="entry name" value="Peptidase_A24"/>
    <property type="match status" value="1"/>
</dbReference>
<dbReference type="PRINTS" id="PR00864">
    <property type="entry name" value="PREPILNPTASE"/>
</dbReference>
<proteinExistence type="inferred from homology"/>
<dbReference type="InterPro" id="IPR014032">
    <property type="entry name" value="Peptidase_A24A_bac"/>
</dbReference>
<feature type="transmembrane region" description="Helical" evidence="3">
    <location>
        <begin position="186"/>
        <end position="208"/>
    </location>
</feature>
<accession>A0A140NK94</accession>
<comment type="similarity">
    <text evidence="1 2">Belongs to the peptidase A24 family.</text>
</comment>
<dbReference type="Gene3D" id="1.20.120.1220">
    <property type="match status" value="1"/>
</dbReference>
<dbReference type="InterPro" id="IPR050882">
    <property type="entry name" value="Prepilin_peptidase/N-MTase"/>
</dbReference>
<dbReference type="PATRIC" id="fig|1157951.4.peg.1196"/>
<keyword evidence="3" id="KW-0472">Membrane</keyword>
<dbReference type="GO" id="GO:0005886">
    <property type="term" value="C:plasma membrane"/>
    <property type="evidence" value="ECO:0007669"/>
    <property type="project" value="TreeGrafter"/>
</dbReference>
<dbReference type="GO" id="GO:0006465">
    <property type="term" value="P:signal peptide processing"/>
    <property type="evidence" value="ECO:0007669"/>
    <property type="project" value="TreeGrafter"/>
</dbReference>
<feature type="domain" description="Prepilin type IV endopeptidase peptidase" evidence="4">
    <location>
        <begin position="63"/>
        <end position="167"/>
    </location>
</feature>
<dbReference type="PANTHER" id="PTHR30487">
    <property type="entry name" value="TYPE 4 PREPILIN-LIKE PROTEINS LEADER PEPTIDE-PROCESSING ENZYME"/>
    <property type="match status" value="1"/>
</dbReference>
<evidence type="ECO:0000313" key="5">
    <source>
        <dbReference type="EMBL" id="AFH93078.1"/>
    </source>
</evidence>
<dbReference type="AlphaFoldDB" id="A0A140NK94"/>
<evidence type="ECO:0000259" key="4">
    <source>
        <dbReference type="Pfam" id="PF01478"/>
    </source>
</evidence>
<organism evidence="5 6">
    <name type="scientific">Providencia stuartii (strain MRSN 2154)</name>
    <dbReference type="NCBI Taxonomy" id="1157951"/>
    <lineage>
        <taxon>Bacteria</taxon>
        <taxon>Pseudomonadati</taxon>
        <taxon>Pseudomonadota</taxon>
        <taxon>Gammaproteobacteria</taxon>
        <taxon>Enterobacterales</taxon>
        <taxon>Morganellaceae</taxon>
        <taxon>Providencia</taxon>
    </lineage>
</organism>
<dbReference type="GO" id="GO:0004190">
    <property type="term" value="F:aspartic-type endopeptidase activity"/>
    <property type="evidence" value="ECO:0007669"/>
    <property type="project" value="InterPro"/>
</dbReference>
<sequence length="213" mass="24142">MAFIIVISAKISQLMLQHIPKKYLNKDGIRIGYKWLVLIYFPLLIFNFSLNDELIIVILFSIFFNLIVCLFIIDMKIGYLPDILVYPLLWVGLVYQVCSEQGNVVSAIYAVITSYLSIMLLTVIMEKIRQSPQMGRGDFKLIAACAAWIGLMNLPQFFALAAGIGGLHYWAIYLRHRHKAIARIPFGPAIILSATYWLFAPLVCLVMFNGAMS</sequence>
<protein>
    <submittedName>
        <fullName evidence="5">Type IV prepilin leader peptidase</fullName>
    </submittedName>
</protein>
<reference evidence="5 6" key="1">
    <citation type="journal article" date="2012" name="J. Bacteriol.">
        <title>Complete Genome Sequence of Providencia stuartii Clinical Isolate MRSN 2154.</title>
        <authorList>
            <person name="Clifford R.J."/>
            <person name="Hang J."/>
            <person name="Riley M.C."/>
            <person name="Onmus-Leone F."/>
            <person name="Kuschner R.A."/>
            <person name="Lesho E.P."/>
            <person name="Waterman P.E."/>
        </authorList>
    </citation>
    <scope>NUCLEOTIDE SEQUENCE [LARGE SCALE GENOMIC DNA]</scope>
    <source>
        <strain evidence="5 6">MRSN 2154</strain>
    </source>
</reference>
<feature type="transmembrane region" description="Helical" evidence="3">
    <location>
        <begin position="54"/>
        <end position="73"/>
    </location>
</feature>